<dbReference type="WBParaSite" id="Hba_04780">
    <property type="protein sequence ID" value="Hba_04780"/>
    <property type="gene ID" value="Hba_04780"/>
</dbReference>
<sequence>MERSPGLSWDAKLKFTKAKLETINDVEKFLMIEDGIRGGMVNAVKRYSKANNKYMKNFNPEELSNYLVYLDANNLYGWAMKQKLPLRNFVFESQDEIIGLNGVTNKQAFIKDYIKKLNKQRKGCILEVDLEYPKEIHNAHNDIPLCSEIKDFGNNGIKKLCNTLHDKNNYVIHYRNLIQALELGLKLEKINRIIKFDESNWLAPYIDLNTNLRKKCKNEFEKKDFYKLMNNSVFGKTMENVRNRLVFEGENILTQEGLQYISKKARIEKLSKKPNFNRNIIINNELNLVEMAKTNIVLDKPIYVGFAILDLSKYLIRNTITMLNCVIKILITFTRILKKIKLF</sequence>
<evidence type="ECO:0000313" key="2">
    <source>
        <dbReference type="WBParaSite" id="Hba_04780"/>
    </source>
</evidence>
<dbReference type="InterPro" id="IPR043502">
    <property type="entry name" value="DNA/RNA_pol_sf"/>
</dbReference>
<dbReference type="PANTHER" id="PTHR31511:SF12">
    <property type="entry name" value="RHO TERMINATION FACTOR N-TERMINAL DOMAIN-CONTAINING PROTEIN"/>
    <property type="match status" value="1"/>
</dbReference>
<protein>
    <submittedName>
        <fullName evidence="2">DNA-directed DNA polymerase</fullName>
    </submittedName>
</protein>
<evidence type="ECO:0000313" key="1">
    <source>
        <dbReference type="Proteomes" id="UP000095283"/>
    </source>
</evidence>
<organism evidence="1 2">
    <name type="scientific">Heterorhabditis bacteriophora</name>
    <name type="common">Entomopathogenic nematode worm</name>
    <dbReference type="NCBI Taxonomy" id="37862"/>
    <lineage>
        <taxon>Eukaryota</taxon>
        <taxon>Metazoa</taxon>
        <taxon>Ecdysozoa</taxon>
        <taxon>Nematoda</taxon>
        <taxon>Chromadorea</taxon>
        <taxon>Rhabditida</taxon>
        <taxon>Rhabditina</taxon>
        <taxon>Rhabditomorpha</taxon>
        <taxon>Strongyloidea</taxon>
        <taxon>Heterorhabditidae</taxon>
        <taxon>Heterorhabditis</taxon>
    </lineage>
</organism>
<keyword evidence="1" id="KW-1185">Reference proteome</keyword>
<dbReference type="Proteomes" id="UP000095283">
    <property type="component" value="Unplaced"/>
</dbReference>
<dbReference type="PANTHER" id="PTHR31511">
    <property type="entry name" value="PROTEIN CBG23764"/>
    <property type="match status" value="1"/>
</dbReference>
<accession>A0A1I7WIE3</accession>
<dbReference type="AlphaFoldDB" id="A0A1I7WIE3"/>
<dbReference type="SUPFAM" id="SSF56672">
    <property type="entry name" value="DNA/RNA polymerases"/>
    <property type="match status" value="1"/>
</dbReference>
<proteinExistence type="predicted"/>
<name>A0A1I7WIE3_HETBA</name>
<reference evidence="2" key="1">
    <citation type="submission" date="2016-11" db="UniProtKB">
        <authorList>
            <consortium name="WormBaseParasite"/>
        </authorList>
    </citation>
    <scope>IDENTIFICATION</scope>
</reference>